<protein>
    <submittedName>
        <fullName evidence="1">Uncharacterized protein</fullName>
    </submittedName>
</protein>
<dbReference type="KEGG" id="gtr:GLOTRDRAFT_131761"/>
<reference evidence="1 2" key="1">
    <citation type="journal article" date="2012" name="Science">
        <title>The Paleozoic origin of enzymatic lignin decomposition reconstructed from 31 fungal genomes.</title>
        <authorList>
            <person name="Floudas D."/>
            <person name="Binder M."/>
            <person name="Riley R."/>
            <person name="Barry K."/>
            <person name="Blanchette R.A."/>
            <person name="Henrissat B."/>
            <person name="Martinez A.T."/>
            <person name="Otillar R."/>
            <person name="Spatafora J.W."/>
            <person name="Yadav J.S."/>
            <person name="Aerts A."/>
            <person name="Benoit I."/>
            <person name="Boyd A."/>
            <person name="Carlson A."/>
            <person name="Copeland A."/>
            <person name="Coutinho P.M."/>
            <person name="de Vries R.P."/>
            <person name="Ferreira P."/>
            <person name="Findley K."/>
            <person name="Foster B."/>
            <person name="Gaskell J."/>
            <person name="Glotzer D."/>
            <person name="Gorecki P."/>
            <person name="Heitman J."/>
            <person name="Hesse C."/>
            <person name="Hori C."/>
            <person name="Igarashi K."/>
            <person name="Jurgens J.A."/>
            <person name="Kallen N."/>
            <person name="Kersten P."/>
            <person name="Kohler A."/>
            <person name="Kuees U."/>
            <person name="Kumar T.K.A."/>
            <person name="Kuo A."/>
            <person name="LaButti K."/>
            <person name="Larrondo L.F."/>
            <person name="Lindquist E."/>
            <person name="Ling A."/>
            <person name="Lombard V."/>
            <person name="Lucas S."/>
            <person name="Lundell T."/>
            <person name="Martin R."/>
            <person name="McLaughlin D.J."/>
            <person name="Morgenstern I."/>
            <person name="Morin E."/>
            <person name="Murat C."/>
            <person name="Nagy L.G."/>
            <person name="Nolan M."/>
            <person name="Ohm R.A."/>
            <person name="Patyshakuliyeva A."/>
            <person name="Rokas A."/>
            <person name="Ruiz-Duenas F.J."/>
            <person name="Sabat G."/>
            <person name="Salamov A."/>
            <person name="Samejima M."/>
            <person name="Schmutz J."/>
            <person name="Slot J.C."/>
            <person name="St John F."/>
            <person name="Stenlid J."/>
            <person name="Sun H."/>
            <person name="Sun S."/>
            <person name="Syed K."/>
            <person name="Tsang A."/>
            <person name="Wiebenga A."/>
            <person name="Young D."/>
            <person name="Pisabarro A."/>
            <person name="Eastwood D.C."/>
            <person name="Martin F."/>
            <person name="Cullen D."/>
            <person name="Grigoriev I.V."/>
            <person name="Hibbett D.S."/>
        </authorList>
    </citation>
    <scope>NUCLEOTIDE SEQUENCE [LARGE SCALE GENOMIC DNA]</scope>
    <source>
        <strain evidence="1 2">ATCC 11539</strain>
    </source>
</reference>
<gene>
    <name evidence="1" type="ORF">GLOTRDRAFT_131761</name>
</gene>
<dbReference type="HOGENOM" id="CLU_1669549_0_0_1"/>
<sequence>MSNHPVHVYIPFDGVTDAVKQGIVDKLNKPNERFGFEEPPISIAPALDAAEAPASTIPDHSGVEFKDALEKELKYGQESGRGTAFFIWAEGSALQVSDPTVRVIHAWPPDNQGDAPKVEEICAELDVVAHIVNCVESGNQSFDECQDWAGADGIVRAQ</sequence>
<dbReference type="AlphaFoldDB" id="S7PY25"/>
<dbReference type="EMBL" id="KB469307">
    <property type="protein sequence ID" value="EPQ52521.1"/>
    <property type="molecule type" value="Genomic_DNA"/>
</dbReference>
<proteinExistence type="predicted"/>
<keyword evidence="2" id="KW-1185">Reference proteome</keyword>
<name>S7PY25_GLOTA</name>
<dbReference type="RefSeq" id="XP_007868828.1">
    <property type="nucleotide sequence ID" value="XM_007870637.1"/>
</dbReference>
<accession>S7PY25</accession>
<organism evidence="1 2">
    <name type="scientific">Gloeophyllum trabeum (strain ATCC 11539 / FP-39264 / Madison 617)</name>
    <name type="common">Brown rot fungus</name>
    <dbReference type="NCBI Taxonomy" id="670483"/>
    <lineage>
        <taxon>Eukaryota</taxon>
        <taxon>Fungi</taxon>
        <taxon>Dikarya</taxon>
        <taxon>Basidiomycota</taxon>
        <taxon>Agaricomycotina</taxon>
        <taxon>Agaricomycetes</taxon>
        <taxon>Gloeophyllales</taxon>
        <taxon>Gloeophyllaceae</taxon>
        <taxon>Gloeophyllum</taxon>
    </lineage>
</organism>
<evidence type="ECO:0000313" key="2">
    <source>
        <dbReference type="Proteomes" id="UP000030669"/>
    </source>
</evidence>
<evidence type="ECO:0000313" key="1">
    <source>
        <dbReference type="EMBL" id="EPQ52521.1"/>
    </source>
</evidence>
<dbReference type="Proteomes" id="UP000030669">
    <property type="component" value="Unassembled WGS sequence"/>
</dbReference>
<dbReference type="GeneID" id="19302375"/>